<evidence type="ECO:0000256" key="1">
    <source>
        <dbReference type="SAM" id="SignalP"/>
    </source>
</evidence>
<keyword evidence="3" id="KW-0378">Hydrolase</keyword>
<name>A0A3M8SFI8_9ACTN</name>
<reference evidence="3 4" key="1">
    <citation type="submission" date="2018-11" db="EMBL/GenBank/DDBJ databases">
        <title>The Potential of Streptomyces as Biocontrol Agents against the Tomato grey mould, Botrytis cinerea (Gray mold) Frontiers in Microbiology.</title>
        <authorList>
            <person name="Li D."/>
        </authorList>
    </citation>
    <scope>NUCLEOTIDE SEQUENCE [LARGE SCALE GENOMIC DNA]</scope>
    <source>
        <strain evidence="3 4">NEAU-LD23</strain>
    </source>
</reference>
<keyword evidence="1" id="KW-0732">Signal</keyword>
<organism evidence="3 4">
    <name type="scientific">Streptomyces botrytidirepellens</name>
    <dbReference type="NCBI Taxonomy" id="2486417"/>
    <lineage>
        <taxon>Bacteria</taxon>
        <taxon>Bacillati</taxon>
        <taxon>Actinomycetota</taxon>
        <taxon>Actinomycetes</taxon>
        <taxon>Kitasatosporales</taxon>
        <taxon>Streptomycetaceae</taxon>
        <taxon>Streptomyces</taxon>
    </lineage>
</organism>
<accession>A0A3M8SFI8</accession>
<feature type="chain" id="PRO_5039498264" evidence="1">
    <location>
        <begin position="36"/>
        <end position="415"/>
    </location>
</feature>
<dbReference type="EMBL" id="RIBZ01000872">
    <property type="protein sequence ID" value="RNF80088.1"/>
    <property type="molecule type" value="Genomic_DNA"/>
</dbReference>
<feature type="signal peptide" evidence="1">
    <location>
        <begin position="1"/>
        <end position="35"/>
    </location>
</feature>
<evidence type="ECO:0000313" key="3">
    <source>
        <dbReference type="EMBL" id="RNF80088.1"/>
    </source>
</evidence>
<dbReference type="RefSeq" id="WP_123108360.1">
    <property type="nucleotide sequence ID" value="NZ_RIBZ01000872.1"/>
</dbReference>
<dbReference type="Pfam" id="PF09992">
    <property type="entry name" value="NAGPA"/>
    <property type="match status" value="1"/>
</dbReference>
<sequence>MTGRGRGTRVRVAAVVLAWAALVGTDAAGAAPAHADARAPRFGSSAVIAPGVEYRTFTVAASHGTAYGHLLSVDLREPGISLDLLTAGAVAARKPVSAMADERGAVAAVNGDFFNISETQHPGVPATGAPVGPAVAGGAALKSAVPNGQRFGPVLPSGTTTEDVVGLGADHVARLGRLTLRGTVEARQGTLPLRGVNQYAVAEGGVGAYTSDWGTASRARAVCGTDTDRAAPCGQETYEVTVRRGVVTRVAAAPGEGAIAPDTVVLVGREAGARDLRALRVGDPVRLGYRLEGAQRAPFTFAVGGFPIVRDDRPLAGLDTVDAAVRTSAGIADGGHRLYLLALDGGPDYRKGLTIGELADLMLDTGAEDAVDLDGGGSSTLVAREPDGARTTVRNHPSGGAERPVPNGIGVFTRH</sequence>
<keyword evidence="3" id="KW-0326">Glycosidase</keyword>
<gene>
    <name evidence="3" type="ORF">EEJ42_47485</name>
</gene>
<dbReference type="GO" id="GO:0016798">
    <property type="term" value="F:hydrolase activity, acting on glycosyl bonds"/>
    <property type="evidence" value="ECO:0007669"/>
    <property type="project" value="UniProtKB-KW"/>
</dbReference>
<dbReference type="AlphaFoldDB" id="A0A3M8SFI8"/>
<evidence type="ECO:0000313" key="4">
    <source>
        <dbReference type="Proteomes" id="UP000275401"/>
    </source>
</evidence>
<comment type="caution">
    <text evidence="3">The sequence shown here is derived from an EMBL/GenBank/DDBJ whole genome shotgun (WGS) entry which is preliminary data.</text>
</comment>
<dbReference type="Proteomes" id="UP000275401">
    <property type="component" value="Unassembled WGS sequence"/>
</dbReference>
<evidence type="ECO:0000259" key="2">
    <source>
        <dbReference type="Pfam" id="PF09992"/>
    </source>
</evidence>
<dbReference type="PANTHER" id="PTHR40446">
    <property type="entry name" value="N-ACETYLGLUCOSAMINE-1-PHOSPHODIESTER ALPHA-N-ACETYLGLUCOSAMINIDASE"/>
    <property type="match status" value="1"/>
</dbReference>
<dbReference type="InterPro" id="IPR018711">
    <property type="entry name" value="NAGPA"/>
</dbReference>
<dbReference type="PANTHER" id="PTHR40446:SF2">
    <property type="entry name" value="N-ACETYLGLUCOSAMINE-1-PHOSPHODIESTER ALPHA-N-ACETYLGLUCOSAMINIDASE"/>
    <property type="match status" value="1"/>
</dbReference>
<protein>
    <submittedName>
        <fullName evidence="3">Phosphodiester glycosidase family protein</fullName>
    </submittedName>
</protein>
<proteinExistence type="predicted"/>
<feature type="domain" description="Phosphodiester glycosidase" evidence="2">
    <location>
        <begin position="238"/>
        <end position="412"/>
    </location>
</feature>
<keyword evidence="4" id="KW-1185">Reference proteome</keyword>